<organism evidence="1 2">
    <name type="scientific">Macrococcus lamae</name>
    <dbReference type="NCBI Taxonomy" id="198484"/>
    <lineage>
        <taxon>Bacteria</taxon>
        <taxon>Bacillati</taxon>
        <taxon>Bacillota</taxon>
        <taxon>Bacilli</taxon>
        <taxon>Bacillales</taxon>
        <taxon>Staphylococcaceae</taxon>
        <taxon>Macrococcus</taxon>
    </lineage>
</organism>
<reference evidence="1 2" key="1">
    <citation type="submission" date="2019-01" db="EMBL/GenBank/DDBJ databases">
        <title>Draft genome sequences of the type strains of six Macrococcus species.</title>
        <authorList>
            <person name="Mazhar S."/>
            <person name="Altermann E."/>
            <person name="Hill C."/>
            <person name="Mcauliffe O."/>
        </authorList>
    </citation>
    <scope>NUCLEOTIDE SEQUENCE [LARGE SCALE GENOMIC DNA]</scope>
    <source>
        <strain evidence="1 2">CCM4815</strain>
    </source>
</reference>
<name>A0A4R6BT18_9STAP</name>
<evidence type="ECO:0000313" key="1">
    <source>
        <dbReference type="EMBL" id="TDM07016.1"/>
    </source>
</evidence>
<dbReference type="InterPro" id="IPR052922">
    <property type="entry name" value="Cytidylate_Kinase-2"/>
</dbReference>
<comment type="caution">
    <text evidence="1">The sequence shown here is derived from an EMBL/GenBank/DDBJ whole genome shotgun (WGS) entry which is preliminary data.</text>
</comment>
<dbReference type="PANTHER" id="PTHR37816:SF3">
    <property type="entry name" value="MODULATES DNA TOPOLOGY"/>
    <property type="match status" value="1"/>
</dbReference>
<gene>
    <name evidence="1" type="ORF">ERX29_09800</name>
</gene>
<dbReference type="SUPFAM" id="SSF52540">
    <property type="entry name" value="P-loop containing nucleoside triphosphate hydrolases"/>
    <property type="match status" value="1"/>
</dbReference>
<dbReference type="RefSeq" id="WP_133444500.1">
    <property type="nucleotide sequence ID" value="NZ_SCWB01000019.1"/>
</dbReference>
<accession>A0A4R6BT18</accession>
<dbReference type="AlphaFoldDB" id="A0A4R6BT18"/>
<keyword evidence="2" id="KW-1185">Reference proteome</keyword>
<evidence type="ECO:0000313" key="2">
    <source>
        <dbReference type="Proteomes" id="UP000294802"/>
    </source>
</evidence>
<dbReference type="EMBL" id="SCWB01000019">
    <property type="protein sequence ID" value="TDM07016.1"/>
    <property type="molecule type" value="Genomic_DNA"/>
</dbReference>
<dbReference type="Gene3D" id="3.40.50.300">
    <property type="entry name" value="P-loop containing nucleotide triphosphate hydrolases"/>
    <property type="match status" value="1"/>
</dbReference>
<dbReference type="Proteomes" id="UP000294802">
    <property type="component" value="Unassembled WGS sequence"/>
</dbReference>
<sequence length="172" mass="20139">MERIMIIGSGGSGKSTLARTLGRRLEIPVIHLDAHMWKPNWNITTKEEQRVIQQQLLQDDKWIIDGNYSSTFDVRIARADTIIFLDINRRITVYQAIKRYLTHRNQVRPDMAEGCVEKIDREFLSWIWNFPRDKRPGIMKMLETVESSKKVIILRTPRQIATFLETVGTTKN</sequence>
<dbReference type="NCBIfam" id="NF005994">
    <property type="entry name" value="PRK08118.1"/>
    <property type="match status" value="1"/>
</dbReference>
<dbReference type="OrthoDB" id="1201990at2"/>
<proteinExistence type="predicted"/>
<dbReference type="PANTHER" id="PTHR37816">
    <property type="entry name" value="YALI0E33011P"/>
    <property type="match status" value="1"/>
</dbReference>
<protein>
    <submittedName>
        <fullName evidence="1">DNA topology modulation protein</fullName>
    </submittedName>
</protein>
<dbReference type="InterPro" id="IPR027417">
    <property type="entry name" value="P-loop_NTPase"/>
</dbReference>